<name>A0ABR1ISV5_9AGAR</name>
<dbReference type="SUPFAM" id="SSF53474">
    <property type="entry name" value="alpha/beta-Hydrolases"/>
    <property type="match status" value="1"/>
</dbReference>
<dbReference type="Pfam" id="PF00561">
    <property type="entry name" value="Abhydrolase_1"/>
    <property type="match status" value="1"/>
</dbReference>
<dbReference type="PANTHER" id="PTHR43433:SF5">
    <property type="entry name" value="AB HYDROLASE-1 DOMAIN-CONTAINING PROTEIN"/>
    <property type="match status" value="1"/>
</dbReference>
<reference evidence="2 3" key="1">
    <citation type="submission" date="2024-01" db="EMBL/GenBank/DDBJ databases">
        <title>A draft genome for the cacao thread blight pathogen Marasmiellus scandens.</title>
        <authorList>
            <person name="Baruah I.K."/>
            <person name="Leung J."/>
            <person name="Bukari Y."/>
            <person name="Amoako-Attah I."/>
            <person name="Meinhardt L.W."/>
            <person name="Bailey B.A."/>
            <person name="Cohen S.P."/>
        </authorList>
    </citation>
    <scope>NUCLEOTIDE SEQUENCE [LARGE SCALE GENOMIC DNA]</scope>
    <source>
        <strain evidence="2 3">GH-19</strain>
    </source>
</reference>
<organism evidence="2 3">
    <name type="scientific">Marasmiellus scandens</name>
    <dbReference type="NCBI Taxonomy" id="2682957"/>
    <lineage>
        <taxon>Eukaryota</taxon>
        <taxon>Fungi</taxon>
        <taxon>Dikarya</taxon>
        <taxon>Basidiomycota</taxon>
        <taxon>Agaricomycotina</taxon>
        <taxon>Agaricomycetes</taxon>
        <taxon>Agaricomycetidae</taxon>
        <taxon>Agaricales</taxon>
        <taxon>Marasmiineae</taxon>
        <taxon>Omphalotaceae</taxon>
        <taxon>Marasmiellus</taxon>
    </lineage>
</organism>
<accession>A0ABR1ISV5</accession>
<comment type="caution">
    <text evidence="2">The sequence shown here is derived from an EMBL/GenBank/DDBJ whole genome shotgun (WGS) entry which is preliminary data.</text>
</comment>
<dbReference type="PANTHER" id="PTHR43433">
    <property type="entry name" value="HYDROLASE, ALPHA/BETA FOLD FAMILY PROTEIN"/>
    <property type="match status" value="1"/>
</dbReference>
<evidence type="ECO:0000313" key="3">
    <source>
        <dbReference type="Proteomes" id="UP001498398"/>
    </source>
</evidence>
<dbReference type="PRINTS" id="PR00111">
    <property type="entry name" value="ABHYDROLASE"/>
</dbReference>
<protein>
    <recommendedName>
        <fullName evidence="1">AB hydrolase-1 domain-containing protein</fullName>
    </recommendedName>
</protein>
<dbReference type="InterPro" id="IPR029058">
    <property type="entry name" value="AB_hydrolase_fold"/>
</dbReference>
<gene>
    <name evidence="2" type="ORF">VKT23_017181</name>
</gene>
<feature type="domain" description="AB hydrolase-1" evidence="1">
    <location>
        <begin position="52"/>
        <end position="304"/>
    </location>
</feature>
<dbReference type="InterPro" id="IPR050471">
    <property type="entry name" value="AB_hydrolase"/>
</dbReference>
<dbReference type="EMBL" id="JBANRG010000069">
    <property type="protein sequence ID" value="KAK7440240.1"/>
    <property type="molecule type" value="Genomic_DNA"/>
</dbReference>
<keyword evidence="3" id="KW-1185">Reference proteome</keyword>
<proteinExistence type="predicted"/>
<dbReference type="Gene3D" id="3.40.50.1820">
    <property type="entry name" value="alpha/beta hydrolase"/>
    <property type="match status" value="1"/>
</dbReference>
<evidence type="ECO:0000313" key="2">
    <source>
        <dbReference type="EMBL" id="KAK7440240.1"/>
    </source>
</evidence>
<evidence type="ECO:0000259" key="1">
    <source>
        <dbReference type="Pfam" id="PF00561"/>
    </source>
</evidence>
<dbReference type="Proteomes" id="UP001498398">
    <property type="component" value="Unassembled WGS sequence"/>
</dbReference>
<sequence length="341" mass="38069">MTLTETELPTIFDPSTCVRKGLCPVTDIRHQQGALESHSLYFEMHGSGPEKVVLIMGLNSSSFGWARQVLHFGSSPRYSVLVFDNRGVGNSGVPRGPYSTSGMAEDVVVLLDYVGWKEPRSLHVVGLSLGGMIAQELATRIPERIVSLLLGVTTPGGYPWTNFPPWIGLRNLAKATFTKDIDQKIPLLHEMVYPVSWLDAPAEDDPQGRTNRQIETEIYRHRILLTRPQTLVGALSQMCAGLTHHVSPARLQAISRSIPKILILTGDDDRLVDPKNSFYLKEQMKEAEFVQWKETGHAIHFQRPNDFNQLVERVIEDGRQRIQSEQNVNGAVATGVDRRAV</sequence>
<dbReference type="InterPro" id="IPR000073">
    <property type="entry name" value="AB_hydrolase_1"/>
</dbReference>